<dbReference type="InterPro" id="IPR025640">
    <property type="entry name" value="GYF_2"/>
</dbReference>
<evidence type="ECO:0000313" key="3">
    <source>
        <dbReference type="Proteomes" id="UP000725002"/>
    </source>
</evidence>
<dbReference type="Proteomes" id="UP000725002">
    <property type="component" value="Unassembled WGS sequence"/>
</dbReference>
<gene>
    <name evidence="2" type="ORF">IAB75_00990</name>
</gene>
<feature type="domain" description="GYF" evidence="1">
    <location>
        <begin position="46"/>
        <end position="95"/>
    </location>
</feature>
<reference evidence="2" key="2">
    <citation type="journal article" date="2021" name="PeerJ">
        <title>Extensive microbial diversity within the chicken gut microbiome revealed by metagenomics and culture.</title>
        <authorList>
            <person name="Gilroy R."/>
            <person name="Ravi A."/>
            <person name="Getino M."/>
            <person name="Pursley I."/>
            <person name="Horton D.L."/>
            <person name="Alikhan N.F."/>
            <person name="Baker D."/>
            <person name="Gharbi K."/>
            <person name="Hall N."/>
            <person name="Watson M."/>
            <person name="Adriaenssens E.M."/>
            <person name="Foster-Nyarko E."/>
            <person name="Jarju S."/>
            <person name="Secka A."/>
            <person name="Antonio M."/>
            <person name="Oren A."/>
            <person name="Chaudhuri R.R."/>
            <person name="La Ragione R."/>
            <person name="Hildebrand F."/>
            <person name="Pallen M.J."/>
        </authorList>
    </citation>
    <scope>NUCLEOTIDE SEQUENCE</scope>
    <source>
        <strain evidence="2">G3-8215</strain>
    </source>
</reference>
<reference evidence="2" key="1">
    <citation type="submission" date="2020-10" db="EMBL/GenBank/DDBJ databases">
        <authorList>
            <person name="Gilroy R."/>
        </authorList>
    </citation>
    <scope>NUCLEOTIDE SEQUENCE</scope>
    <source>
        <strain evidence="2">G3-8215</strain>
    </source>
</reference>
<comment type="caution">
    <text evidence="2">The sequence shown here is derived from an EMBL/GenBank/DDBJ whole genome shotgun (WGS) entry which is preliminary data.</text>
</comment>
<dbReference type="Pfam" id="PF14237">
    <property type="entry name" value="GYF_2"/>
    <property type="match status" value="1"/>
</dbReference>
<proteinExistence type="predicted"/>
<evidence type="ECO:0000313" key="2">
    <source>
        <dbReference type="EMBL" id="MBO8482687.1"/>
    </source>
</evidence>
<dbReference type="AlphaFoldDB" id="A0A940DQC0"/>
<name>A0A940DQC0_9BACT</name>
<sequence length="110" mass="12374">MDIDQMSEMAMGLAMYDTYKSSMEKNRNIAAGIEDKYTGKQPDHVYHAILNGQQRGPFSLGEMAAMIADGKIVPETYVWKQGMPDWLPARDVPGLVFKSEKKEEENGQSE</sequence>
<dbReference type="EMBL" id="JADILV010000006">
    <property type="protein sequence ID" value="MBO8482687.1"/>
    <property type="molecule type" value="Genomic_DNA"/>
</dbReference>
<organism evidence="2 3">
    <name type="scientific">Candidatus Cryptobacteroides avicola</name>
    <dbReference type="NCBI Taxonomy" id="2840757"/>
    <lineage>
        <taxon>Bacteria</taxon>
        <taxon>Pseudomonadati</taxon>
        <taxon>Bacteroidota</taxon>
        <taxon>Bacteroidia</taxon>
        <taxon>Bacteroidales</taxon>
        <taxon>Candidatus Cryptobacteroides</taxon>
    </lineage>
</organism>
<protein>
    <submittedName>
        <fullName evidence="2">DUF4339 domain-containing protein</fullName>
    </submittedName>
</protein>
<evidence type="ECO:0000259" key="1">
    <source>
        <dbReference type="Pfam" id="PF14237"/>
    </source>
</evidence>
<accession>A0A940DQC0</accession>